<dbReference type="PRINTS" id="PR00081">
    <property type="entry name" value="GDHRDH"/>
</dbReference>
<protein>
    <submittedName>
        <fullName evidence="2">Uncharacterized protein</fullName>
    </submittedName>
</protein>
<dbReference type="Proteomes" id="UP000075883">
    <property type="component" value="Unassembled WGS sequence"/>
</dbReference>
<keyword evidence="3" id="KW-1185">Reference proteome</keyword>
<proteinExistence type="predicted"/>
<dbReference type="PANTHER" id="PTHR24322:SF748">
    <property type="entry name" value="FI23927P1-RELATED"/>
    <property type="match status" value="1"/>
</dbReference>
<dbReference type="Gene3D" id="3.40.50.720">
    <property type="entry name" value="NAD(P)-binding Rossmann-like Domain"/>
    <property type="match status" value="1"/>
</dbReference>
<reference evidence="3" key="1">
    <citation type="submission" date="2013-09" db="EMBL/GenBank/DDBJ databases">
        <title>The Genome Sequence of Anopheles culicifacies species A.</title>
        <authorList>
            <consortium name="The Broad Institute Genomics Platform"/>
            <person name="Neafsey D.E."/>
            <person name="Besansky N."/>
            <person name="Howell P."/>
            <person name="Walton C."/>
            <person name="Young S.K."/>
            <person name="Zeng Q."/>
            <person name="Gargeya S."/>
            <person name="Fitzgerald M."/>
            <person name="Haas B."/>
            <person name="Abouelleil A."/>
            <person name="Allen A.W."/>
            <person name="Alvarado L."/>
            <person name="Arachchi H.M."/>
            <person name="Berlin A.M."/>
            <person name="Chapman S.B."/>
            <person name="Gainer-Dewar J."/>
            <person name="Goldberg J."/>
            <person name="Griggs A."/>
            <person name="Gujja S."/>
            <person name="Hansen M."/>
            <person name="Howarth C."/>
            <person name="Imamovic A."/>
            <person name="Ireland A."/>
            <person name="Larimer J."/>
            <person name="McCowan C."/>
            <person name="Murphy C."/>
            <person name="Pearson M."/>
            <person name="Poon T.W."/>
            <person name="Priest M."/>
            <person name="Roberts A."/>
            <person name="Saif S."/>
            <person name="Shea T."/>
            <person name="Sisk P."/>
            <person name="Sykes S."/>
            <person name="Wortman J."/>
            <person name="Nusbaum C."/>
            <person name="Birren B."/>
        </authorList>
    </citation>
    <scope>NUCLEOTIDE SEQUENCE [LARGE SCALE GENOMIC DNA]</scope>
    <source>
        <strain evidence="3">A-37</strain>
    </source>
</reference>
<evidence type="ECO:0000313" key="3">
    <source>
        <dbReference type="Proteomes" id="UP000075883"/>
    </source>
</evidence>
<dbReference type="AlphaFoldDB" id="A0A182M434"/>
<dbReference type="EnsemblMetazoa" id="ACUA008963-RA">
    <property type="protein sequence ID" value="ACUA008963-PA"/>
    <property type="gene ID" value="ACUA008963"/>
</dbReference>
<name>A0A182M434_9DIPT</name>
<dbReference type="SUPFAM" id="SSF51735">
    <property type="entry name" value="NAD(P)-binding Rossmann-fold domains"/>
    <property type="match status" value="1"/>
</dbReference>
<dbReference type="GO" id="GO:0005811">
    <property type="term" value="C:lipid droplet"/>
    <property type="evidence" value="ECO:0007669"/>
    <property type="project" value="TreeGrafter"/>
</dbReference>
<dbReference type="Pfam" id="PF00106">
    <property type="entry name" value="adh_short"/>
    <property type="match status" value="1"/>
</dbReference>
<keyword evidence="1" id="KW-0472">Membrane</keyword>
<evidence type="ECO:0000256" key="1">
    <source>
        <dbReference type="SAM" id="Phobius"/>
    </source>
</evidence>
<keyword evidence="1" id="KW-1133">Transmembrane helix</keyword>
<reference evidence="2" key="2">
    <citation type="submission" date="2020-05" db="UniProtKB">
        <authorList>
            <consortium name="EnsemblMetazoa"/>
        </authorList>
    </citation>
    <scope>IDENTIFICATION</scope>
    <source>
        <strain evidence="2">A-37</strain>
    </source>
</reference>
<evidence type="ECO:0000313" key="2">
    <source>
        <dbReference type="EnsemblMetazoa" id="ACUA008963-PA"/>
    </source>
</evidence>
<dbReference type="VEuPathDB" id="VectorBase:ACUA008963"/>
<dbReference type="InterPro" id="IPR002347">
    <property type="entry name" value="SDR_fam"/>
</dbReference>
<dbReference type="STRING" id="139723.A0A182M434"/>
<accession>A0A182M434</accession>
<dbReference type="InterPro" id="IPR036291">
    <property type="entry name" value="NAD(P)-bd_dom_sf"/>
</dbReference>
<dbReference type="GO" id="GO:0016616">
    <property type="term" value="F:oxidoreductase activity, acting on the CH-OH group of donors, NAD or NADP as acceptor"/>
    <property type="evidence" value="ECO:0007669"/>
    <property type="project" value="TreeGrafter"/>
</dbReference>
<organism evidence="2 3">
    <name type="scientific">Anopheles culicifacies</name>
    <dbReference type="NCBI Taxonomy" id="139723"/>
    <lineage>
        <taxon>Eukaryota</taxon>
        <taxon>Metazoa</taxon>
        <taxon>Ecdysozoa</taxon>
        <taxon>Arthropoda</taxon>
        <taxon>Hexapoda</taxon>
        <taxon>Insecta</taxon>
        <taxon>Pterygota</taxon>
        <taxon>Neoptera</taxon>
        <taxon>Endopterygota</taxon>
        <taxon>Diptera</taxon>
        <taxon>Nematocera</taxon>
        <taxon>Culicoidea</taxon>
        <taxon>Culicidae</taxon>
        <taxon>Anophelinae</taxon>
        <taxon>Anopheles</taxon>
        <taxon>culicifacies species complex</taxon>
    </lineage>
</organism>
<dbReference type="EMBL" id="AXCM01019035">
    <property type="status" value="NOT_ANNOTATED_CDS"/>
    <property type="molecule type" value="Genomic_DNA"/>
</dbReference>
<feature type="transmembrane region" description="Helical" evidence="1">
    <location>
        <begin position="29"/>
        <end position="47"/>
    </location>
</feature>
<dbReference type="PANTHER" id="PTHR24322">
    <property type="entry name" value="PKSB"/>
    <property type="match status" value="1"/>
</dbReference>
<keyword evidence="1" id="KW-0812">Transmembrane</keyword>
<sequence>MRLDMFQVHKSSHHTIRTFIDGMKQRRRGYILAVCSILGYIPMPRSVSYVATKFAVRGMMQALESELAMDGFGETIFSTTLFPTFIATRKELMDLLNDLSLDEKLTILTPESVADTAIEGMLRGYSSVYATPFFIRLFVHLSELMPKALSSLLIKTILGETPSLMERTKQIAS</sequence>